<dbReference type="Proteomes" id="UP000324897">
    <property type="component" value="Unassembled WGS sequence"/>
</dbReference>
<dbReference type="AlphaFoldDB" id="A0A5J9TX12"/>
<keyword evidence="2" id="KW-1185">Reference proteome</keyword>
<feature type="non-terminal residue" evidence="1">
    <location>
        <position position="1"/>
    </location>
</feature>
<organism evidence="1 2">
    <name type="scientific">Eragrostis curvula</name>
    <name type="common">weeping love grass</name>
    <dbReference type="NCBI Taxonomy" id="38414"/>
    <lineage>
        <taxon>Eukaryota</taxon>
        <taxon>Viridiplantae</taxon>
        <taxon>Streptophyta</taxon>
        <taxon>Embryophyta</taxon>
        <taxon>Tracheophyta</taxon>
        <taxon>Spermatophyta</taxon>
        <taxon>Magnoliopsida</taxon>
        <taxon>Liliopsida</taxon>
        <taxon>Poales</taxon>
        <taxon>Poaceae</taxon>
        <taxon>PACMAD clade</taxon>
        <taxon>Chloridoideae</taxon>
        <taxon>Eragrostideae</taxon>
        <taxon>Eragrostidinae</taxon>
        <taxon>Eragrostis</taxon>
    </lineage>
</organism>
<evidence type="ECO:0000313" key="2">
    <source>
        <dbReference type="Proteomes" id="UP000324897"/>
    </source>
</evidence>
<dbReference type="EMBL" id="RWGY01000031">
    <property type="protein sequence ID" value="TVU15835.1"/>
    <property type="molecule type" value="Genomic_DNA"/>
</dbReference>
<evidence type="ECO:0000313" key="1">
    <source>
        <dbReference type="EMBL" id="TVU15835.1"/>
    </source>
</evidence>
<proteinExistence type="predicted"/>
<dbReference type="Gramene" id="TVU15835">
    <property type="protein sequence ID" value="TVU15835"/>
    <property type="gene ID" value="EJB05_39375"/>
</dbReference>
<sequence>MCGSRSPCAAFIRLSGRSCHERRQPRTRMSTAHAEQLMKNPDAFEAVSPPCVCVGTPLSKKLAACFRYEFISGLPCGSSYS</sequence>
<name>A0A5J9TX12_9POAL</name>
<comment type="caution">
    <text evidence="1">The sequence shown here is derived from an EMBL/GenBank/DDBJ whole genome shotgun (WGS) entry which is preliminary data.</text>
</comment>
<accession>A0A5J9TX12</accession>
<reference evidence="1 2" key="1">
    <citation type="journal article" date="2019" name="Sci. Rep.">
        <title>A high-quality genome of Eragrostis curvula grass provides insights into Poaceae evolution and supports new strategies to enhance forage quality.</title>
        <authorList>
            <person name="Carballo J."/>
            <person name="Santos B.A.C.M."/>
            <person name="Zappacosta D."/>
            <person name="Garbus I."/>
            <person name="Selva J.P."/>
            <person name="Gallo C.A."/>
            <person name="Diaz A."/>
            <person name="Albertini E."/>
            <person name="Caccamo M."/>
            <person name="Echenique V."/>
        </authorList>
    </citation>
    <scope>NUCLEOTIDE SEQUENCE [LARGE SCALE GENOMIC DNA]</scope>
    <source>
        <strain evidence="2">cv. Victoria</strain>
        <tissue evidence="1">Leaf</tissue>
    </source>
</reference>
<protein>
    <submittedName>
        <fullName evidence="1">Uncharacterized protein</fullName>
    </submittedName>
</protein>
<gene>
    <name evidence="1" type="ORF">EJB05_39375</name>
</gene>